<protein>
    <submittedName>
        <fullName evidence="1">Uncharacterized protein</fullName>
    </submittedName>
</protein>
<dbReference type="HOGENOM" id="CLU_2817632_0_0_1"/>
<evidence type="ECO:0000313" key="1">
    <source>
        <dbReference type="EMBL" id="EOY15404.1"/>
    </source>
</evidence>
<dbReference type="Proteomes" id="UP000026915">
    <property type="component" value="Chromosome 8"/>
</dbReference>
<sequence>MGHRESTCPHYQVPKVPLSPYQDWHTPTSQADRNHAFCTGQFFTPPQPPKRRRYGRWITLNQKYRSM</sequence>
<keyword evidence="2" id="KW-1185">Reference proteome</keyword>
<organism evidence="1 2">
    <name type="scientific">Theobroma cacao</name>
    <name type="common">Cacao</name>
    <name type="synonym">Cocoa</name>
    <dbReference type="NCBI Taxonomy" id="3641"/>
    <lineage>
        <taxon>Eukaryota</taxon>
        <taxon>Viridiplantae</taxon>
        <taxon>Streptophyta</taxon>
        <taxon>Embryophyta</taxon>
        <taxon>Tracheophyta</taxon>
        <taxon>Spermatophyta</taxon>
        <taxon>Magnoliopsida</taxon>
        <taxon>eudicotyledons</taxon>
        <taxon>Gunneridae</taxon>
        <taxon>Pentapetalae</taxon>
        <taxon>rosids</taxon>
        <taxon>malvids</taxon>
        <taxon>Malvales</taxon>
        <taxon>Malvaceae</taxon>
        <taxon>Byttnerioideae</taxon>
        <taxon>Theobroma</taxon>
    </lineage>
</organism>
<reference evidence="1 2" key="1">
    <citation type="journal article" date="2013" name="Genome Biol.">
        <title>The genome sequence of the most widely cultivated cacao type and its use to identify candidate genes regulating pod color.</title>
        <authorList>
            <person name="Motamayor J.C."/>
            <person name="Mockaitis K."/>
            <person name="Schmutz J."/>
            <person name="Haiminen N."/>
            <person name="Iii D.L."/>
            <person name="Cornejo O."/>
            <person name="Findley S.D."/>
            <person name="Zheng P."/>
            <person name="Utro F."/>
            <person name="Royaert S."/>
            <person name="Saski C."/>
            <person name="Jenkins J."/>
            <person name="Podicheti R."/>
            <person name="Zhao M."/>
            <person name="Scheffler B.E."/>
            <person name="Stack J.C."/>
            <person name="Feltus F.A."/>
            <person name="Mustiga G.M."/>
            <person name="Amores F."/>
            <person name="Phillips W."/>
            <person name="Marelli J.P."/>
            <person name="May G.D."/>
            <person name="Shapiro H."/>
            <person name="Ma J."/>
            <person name="Bustamante C.D."/>
            <person name="Schnell R.J."/>
            <person name="Main D."/>
            <person name="Gilbert D."/>
            <person name="Parida L."/>
            <person name="Kuhn D.N."/>
        </authorList>
    </citation>
    <scope>NUCLEOTIDE SEQUENCE [LARGE SCALE GENOMIC DNA]</scope>
    <source>
        <strain evidence="2">cv. Matina 1-6</strain>
    </source>
</reference>
<dbReference type="Gramene" id="EOY15404">
    <property type="protein sequence ID" value="EOY15404"/>
    <property type="gene ID" value="TCM_034478"/>
</dbReference>
<proteinExistence type="predicted"/>
<dbReference type="AlphaFoldDB" id="A0A061FLM2"/>
<accession>A0A061FLM2</accession>
<gene>
    <name evidence="1" type="ORF">TCM_034478</name>
</gene>
<name>A0A061FLM2_THECC</name>
<dbReference type="InParanoid" id="A0A061FLM2"/>
<dbReference type="EMBL" id="CM001886">
    <property type="protein sequence ID" value="EOY15404.1"/>
    <property type="molecule type" value="Genomic_DNA"/>
</dbReference>
<evidence type="ECO:0000313" key="2">
    <source>
        <dbReference type="Proteomes" id="UP000026915"/>
    </source>
</evidence>